<dbReference type="Proteomes" id="UP001303160">
    <property type="component" value="Unassembled WGS sequence"/>
</dbReference>
<comment type="caution">
    <text evidence="2">The sequence shown here is derived from an EMBL/GenBank/DDBJ whole genome shotgun (WGS) entry which is preliminary data.</text>
</comment>
<sequence length="258" mass="28616">MDRAQRRWRRSTRVFNRLVGRCSEDHGRENPQSTTTASTTLPCTRAISVSGCNLFRKEKPATTESLTHNQRPSLAITEPTSQLTKRIQEPSRTKLQSGSPIDGGRPSNSNSSTSSILPADTSPTSGSSTGPSTPASLCLALESGLTLDLAAPSTTLIHSKKRTKDPSPEPQSTQIIRERQQNLLDEEVRLNQKLIDEYRKTGDARVFASFLAPFISEDGNGKRRKLGDWKWDREVERHFREDKAAGTKIWAPVEASFV</sequence>
<feature type="compositionally biased region" description="Low complexity" evidence="1">
    <location>
        <begin position="107"/>
        <end position="134"/>
    </location>
</feature>
<evidence type="ECO:0000313" key="2">
    <source>
        <dbReference type="EMBL" id="KAK4201085.1"/>
    </source>
</evidence>
<feature type="compositionally biased region" description="Polar residues" evidence="1">
    <location>
        <begin position="62"/>
        <end position="85"/>
    </location>
</feature>
<proteinExistence type="predicted"/>
<evidence type="ECO:0000256" key="1">
    <source>
        <dbReference type="SAM" id="MobiDB-lite"/>
    </source>
</evidence>
<name>A0AAN7AXP1_9PEZI</name>
<dbReference type="AlphaFoldDB" id="A0AAN7AXP1"/>
<protein>
    <submittedName>
        <fullName evidence="2">Uncharacterized protein</fullName>
    </submittedName>
</protein>
<keyword evidence="3" id="KW-1185">Reference proteome</keyword>
<organism evidence="2 3">
    <name type="scientific">Triangularia verruculosa</name>
    <dbReference type="NCBI Taxonomy" id="2587418"/>
    <lineage>
        <taxon>Eukaryota</taxon>
        <taxon>Fungi</taxon>
        <taxon>Dikarya</taxon>
        <taxon>Ascomycota</taxon>
        <taxon>Pezizomycotina</taxon>
        <taxon>Sordariomycetes</taxon>
        <taxon>Sordariomycetidae</taxon>
        <taxon>Sordariales</taxon>
        <taxon>Podosporaceae</taxon>
        <taxon>Triangularia</taxon>
    </lineage>
</organism>
<reference evidence="2" key="1">
    <citation type="journal article" date="2023" name="Mol. Phylogenet. Evol.">
        <title>Genome-scale phylogeny and comparative genomics of the fungal order Sordariales.</title>
        <authorList>
            <person name="Hensen N."/>
            <person name="Bonometti L."/>
            <person name="Westerberg I."/>
            <person name="Brannstrom I.O."/>
            <person name="Guillou S."/>
            <person name="Cros-Aarteil S."/>
            <person name="Calhoun S."/>
            <person name="Haridas S."/>
            <person name="Kuo A."/>
            <person name="Mondo S."/>
            <person name="Pangilinan J."/>
            <person name="Riley R."/>
            <person name="LaButti K."/>
            <person name="Andreopoulos B."/>
            <person name="Lipzen A."/>
            <person name="Chen C."/>
            <person name="Yan M."/>
            <person name="Daum C."/>
            <person name="Ng V."/>
            <person name="Clum A."/>
            <person name="Steindorff A."/>
            <person name="Ohm R.A."/>
            <person name="Martin F."/>
            <person name="Silar P."/>
            <person name="Natvig D.O."/>
            <person name="Lalanne C."/>
            <person name="Gautier V."/>
            <person name="Ament-Velasquez S.L."/>
            <person name="Kruys A."/>
            <person name="Hutchinson M.I."/>
            <person name="Powell A.J."/>
            <person name="Barry K."/>
            <person name="Miller A.N."/>
            <person name="Grigoriev I.V."/>
            <person name="Debuchy R."/>
            <person name="Gladieux P."/>
            <person name="Hiltunen Thoren M."/>
            <person name="Johannesson H."/>
        </authorList>
    </citation>
    <scope>NUCLEOTIDE SEQUENCE</scope>
    <source>
        <strain evidence="2">CBS 315.58</strain>
    </source>
</reference>
<reference evidence="2" key="2">
    <citation type="submission" date="2023-05" db="EMBL/GenBank/DDBJ databases">
        <authorList>
            <consortium name="Lawrence Berkeley National Laboratory"/>
            <person name="Steindorff A."/>
            <person name="Hensen N."/>
            <person name="Bonometti L."/>
            <person name="Westerberg I."/>
            <person name="Brannstrom I.O."/>
            <person name="Guillou S."/>
            <person name="Cros-Aarteil S."/>
            <person name="Calhoun S."/>
            <person name="Haridas S."/>
            <person name="Kuo A."/>
            <person name="Mondo S."/>
            <person name="Pangilinan J."/>
            <person name="Riley R."/>
            <person name="Labutti K."/>
            <person name="Andreopoulos B."/>
            <person name="Lipzen A."/>
            <person name="Chen C."/>
            <person name="Yanf M."/>
            <person name="Daum C."/>
            <person name="Ng V."/>
            <person name="Clum A."/>
            <person name="Ohm R."/>
            <person name="Martin F."/>
            <person name="Silar P."/>
            <person name="Natvig D."/>
            <person name="Lalanne C."/>
            <person name="Gautier V."/>
            <person name="Ament-Velasquez S.L."/>
            <person name="Kruys A."/>
            <person name="Hutchinson M.I."/>
            <person name="Powell A.J."/>
            <person name="Barry K."/>
            <person name="Miller A.N."/>
            <person name="Grigoriev I.V."/>
            <person name="Debuchy R."/>
            <person name="Gladieux P."/>
            <person name="Thoren M.H."/>
            <person name="Johannesson H."/>
        </authorList>
    </citation>
    <scope>NUCLEOTIDE SEQUENCE</scope>
    <source>
        <strain evidence="2">CBS 315.58</strain>
    </source>
</reference>
<feature type="region of interest" description="Disordered" evidence="1">
    <location>
        <begin position="61"/>
        <end position="134"/>
    </location>
</feature>
<evidence type="ECO:0000313" key="3">
    <source>
        <dbReference type="Proteomes" id="UP001303160"/>
    </source>
</evidence>
<dbReference type="EMBL" id="MU863911">
    <property type="protein sequence ID" value="KAK4201085.1"/>
    <property type="molecule type" value="Genomic_DNA"/>
</dbReference>
<gene>
    <name evidence="2" type="ORF">QBC40DRAFT_278814</name>
</gene>
<accession>A0AAN7AXP1</accession>